<feature type="region of interest" description="Disordered" evidence="6">
    <location>
        <begin position="684"/>
        <end position="705"/>
    </location>
</feature>
<feature type="region of interest" description="Disordered" evidence="6">
    <location>
        <begin position="272"/>
        <end position="293"/>
    </location>
</feature>
<dbReference type="InterPro" id="IPR011011">
    <property type="entry name" value="Znf_FYVE_PHD"/>
</dbReference>
<evidence type="ECO:0000259" key="7">
    <source>
        <dbReference type="PROSITE" id="PS50016"/>
    </source>
</evidence>
<dbReference type="Pfam" id="PF20826">
    <property type="entry name" value="PHD_5"/>
    <property type="match status" value="1"/>
</dbReference>
<sequence length="733" mass="80961">MNYDAQEAALGLLSLSPSTTFIQPVPLVTSNPLKRKQHPQTNHQPPQRPNPSKGRSKQSIVAEREKQKQKSKDDVEGEVGDVSSESIRCICGSTFDDGFSIACDDCSRWCHAACFDIAEGSVPEQWSCWVCVPRPVDRDRAAKLQRSRQRAMEDAERERLALLSQPQQQRRTSPGVERKHRRVSAPAIEGSKKRRRMSTVSTQPPNITTQPPNFHPSTGEDTPVDVCTDADEPKSHYVHITEDIVVSSSTTAKLRQQAQNWRGITALTPYPPPASSTPTTLQPLPTEPTSVRPPSYALHTTSPVPSNSLLAPFPSTITPSAAYLSDPLNGYAHLGMPKPHVHLMGPPLDLALDARITGNETRFVRSGCWPNAVLRPVLCKKSREDERMKEKAWRDARQKSDGAGNKEPQGKAERKEGDEQTTLAFAVFALRDLKANEEVVLGWEWDDGNAVHALPALLQTPHMFPPAHVQHLRSQLSNILHALGSTFTTCACGERAKGCAIREMEAFVEGGSPLSGEATKHGRIPVGAEAVRGERVWVNGDGMEWEQGGQKQIHSGSLHPHQQHRREHEQQQRQRYHHRHATLHDTSVNVAGPSTLRPPSPPPQPVDLGPLLGAERGFRTREKVAWAGGMGGVEMVGGFKKDSVQPRRRPIQTRGSRAESRMGENGNWMALDDEVTETWDEEGDVDVEGEEERGIGRGPGVEDDVDIEEDVDVEMDGYDDFSSNRGTCLSFCE</sequence>
<comment type="caution">
    <text evidence="8">The sequence shown here is derived from an EMBL/GenBank/DDBJ whole genome shotgun (WGS) entry which is preliminary data.</text>
</comment>
<reference evidence="8" key="1">
    <citation type="submission" date="2020-11" db="EMBL/GenBank/DDBJ databases">
        <authorList>
            <consortium name="DOE Joint Genome Institute"/>
            <person name="Ahrendt S."/>
            <person name="Riley R."/>
            <person name="Andreopoulos W."/>
            <person name="Labutti K."/>
            <person name="Pangilinan J."/>
            <person name="Ruiz-Duenas F.J."/>
            <person name="Barrasa J.M."/>
            <person name="Sanchez-Garcia M."/>
            <person name="Camarero S."/>
            <person name="Miyauchi S."/>
            <person name="Serrano A."/>
            <person name="Linde D."/>
            <person name="Babiker R."/>
            <person name="Drula E."/>
            <person name="Ayuso-Fernandez I."/>
            <person name="Pacheco R."/>
            <person name="Padilla G."/>
            <person name="Ferreira P."/>
            <person name="Barriuso J."/>
            <person name="Kellner H."/>
            <person name="Castanera R."/>
            <person name="Alfaro M."/>
            <person name="Ramirez L."/>
            <person name="Pisabarro A.G."/>
            <person name="Kuo A."/>
            <person name="Tritt A."/>
            <person name="Lipzen A."/>
            <person name="He G."/>
            <person name="Yan M."/>
            <person name="Ng V."/>
            <person name="Cullen D."/>
            <person name="Martin F."/>
            <person name="Rosso M.-N."/>
            <person name="Henrissat B."/>
            <person name="Hibbett D."/>
            <person name="Martinez A.T."/>
            <person name="Grigoriev I.V."/>
        </authorList>
    </citation>
    <scope>NUCLEOTIDE SEQUENCE</scope>
    <source>
        <strain evidence="8">CBS 247.69</strain>
    </source>
</reference>
<evidence type="ECO:0000256" key="3">
    <source>
        <dbReference type="ARBA" id="ARBA00022833"/>
    </source>
</evidence>
<feature type="compositionally biased region" description="Low complexity" evidence="6">
    <location>
        <begin position="276"/>
        <end position="290"/>
    </location>
</feature>
<evidence type="ECO:0000256" key="6">
    <source>
        <dbReference type="SAM" id="MobiDB-lite"/>
    </source>
</evidence>
<accession>A0A9P5XQM8</accession>
<name>A0A9P5XQM8_9AGAR</name>
<keyword evidence="2 5" id="KW-0863">Zinc-finger</keyword>
<dbReference type="Gene3D" id="2.170.270.10">
    <property type="entry name" value="SET domain"/>
    <property type="match status" value="1"/>
</dbReference>
<dbReference type="GO" id="GO:0006325">
    <property type="term" value="P:chromatin organization"/>
    <property type="evidence" value="ECO:0007669"/>
    <property type="project" value="UniProtKB-KW"/>
</dbReference>
<evidence type="ECO:0000256" key="1">
    <source>
        <dbReference type="ARBA" id="ARBA00022723"/>
    </source>
</evidence>
<evidence type="ECO:0000313" key="9">
    <source>
        <dbReference type="Proteomes" id="UP000807353"/>
    </source>
</evidence>
<evidence type="ECO:0000256" key="4">
    <source>
        <dbReference type="ARBA" id="ARBA00022853"/>
    </source>
</evidence>
<keyword evidence="9" id="KW-1185">Reference proteome</keyword>
<dbReference type="InterPro" id="IPR001965">
    <property type="entry name" value="Znf_PHD"/>
</dbReference>
<keyword evidence="3" id="KW-0862">Zinc</keyword>
<dbReference type="EMBL" id="MU150526">
    <property type="protein sequence ID" value="KAF9455778.1"/>
    <property type="molecule type" value="Genomic_DNA"/>
</dbReference>
<feature type="region of interest" description="Disordered" evidence="6">
    <location>
        <begin position="642"/>
        <end position="662"/>
    </location>
</feature>
<dbReference type="OrthoDB" id="79252at2759"/>
<evidence type="ECO:0000256" key="5">
    <source>
        <dbReference type="PROSITE-ProRule" id="PRU00146"/>
    </source>
</evidence>
<feature type="compositionally biased region" description="Basic and acidic residues" evidence="6">
    <location>
        <begin position="62"/>
        <end position="74"/>
    </location>
</feature>
<gene>
    <name evidence="8" type="ORF">BDZ94DRAFT_538912</name>
</gene>
<proteinExistence type="predicted"/>
<organism evidence="8 9">
    <name type="scientific">Collybia nuda</name>
    <dbReference type="NCBI Taxonomy" id="64659"/>
    <lineage>
        <taxon>Eukaryota</taxon>
        <taxon>Fungi</taxon>
        <taxon>Dikarya</taxon>
        <taxon>Basidiomycota</taxon>
        <taxon>Agaricomycotina</taxon>
        <taxon>Agaricomycetes</taxon>
        <taxon>Agaricomycetidae</taxon>
        <taxon>Agaricales</taxon>
        <taxon>Tricholomatineae</taxon>
        <taxon>Clitocybaceae</taxon>
        <taxon>Collybia</taxon>
    </lineage>
</organism>
<dbReference type="SMART" id="SM00317">
    <property type="entry name" value="SET"/>
    <property type="match status" value="1"/>
</dbReference>
<dbReference type="GO" id="GO:0070210">
    <property type="term" value="C:Rpd3L-Expanded complex"/>
    <property type="evidence" value="ECO:0007669"/>
    <property type="project" value="TreeGrafter"/>
</dbReference>
<feature type="compositionally biased region" description="Basic and acidic residues" evidence="6">
    <location>
        <begin position="384"/>
        <end position="400"/>
    </location>
</feature>
<dbReference type="SMART" id="SM00249">
    <property type="entry name" value="PHD"/>
    <property type="match status" value="1"/>
</dbReference>
<dbReference type="Proteomes" id="UP000807353">
    <property type="component" value="Unassembled WGS sequence"/>
</dbReference>
<evidence type="ECO:0000256" key="2">
    <source>
        <dbReference type="ARBA" id="ARBA00022771"/>
    </source>
</evidence>
<dbReference type="GO" id="GO:0006355">
    <property type="term" value="P:regulation of DNA-templated transcription"/>
    <property type="evidence" value="ECO:0007669"/>
    <property type="project" value="TreeGrafter"/>
</dbReference>
<dbReference type="PROSITE" id="PS50016">
    <property type="entry name" value="ZF_PHD_2"/>
    <property type="match status" value="1"/>
</dbReference>
<feature type="region of interest" description="Disordered" evidence="6">
    <location>
        <begin position="147"/>
        <end position="221"/>
    </location>
</feature>
<feature type="compositionally biased region" description="Basic and acidic residues" evidence="6">
    <location>
        <begin position="408"/>
        <end position="418"/>
    </location>
</feature>
<evidence type="ECO:0000313" key="8">
    <source>
        <dbReference type="EMBL" id="KAF9455778.1"/>
    </source>
</evidence>
<dbReference type="InterPro" id="IPR001214">
    <property type="entry name" value="SET_dom"/>
</dbReference>
<feature type="compositionally biased region" description="Basic and acidic residues" evidence="6">
    <location>
        <begin position="150"/>
        <end position="160"/>
    </location>
</feature>
<dbReference type="PANTHER" id="PTHR46462">
    <property type="entry name" value="UPSET, ISOFORM A"/>
    <property type="match status" value="1"/>
</dbReference>
<keyword evidence="4" id="KW-0156">Chromatin regulator</keyword>
<dbReference type="InterPro" id="IPR013083">
    <property type="entry name" value="Znf_RING/FYVE/PHD"/>
</dbReference>
<protein>
    <recommendedName>
        <fullName evidence="7">PHD-type domain-containing protein</fullName>
    </recommendedName>
</protein>
<feature type="region of interest" description="Disordered" evidence="6">
    <location>
        <begin position="384"/>
        <end position="418"/>
    </location>
</feature>
<dbReference type="AlphaFoldDB" id="A0A9P5XQM8"/>
<feature type="compositionally biased region" description="Low complexity" evidence="6">
    <location>
        <begin position="202"/>
        <end position="212"/>
    </location>
</feature>
<dbReference type="GO" id="GO:0034967">
    <property type="term" value="C:Set3 complex"/>
    <property type="evidence" value="ECO:0007669"/>
    <property type="project" value="TreeGrafter"/>
</dbReference>
<feature type="domain" description="PHD-type" evidence="7">
    <location>
        <begin position="86"/>
        <end position="134"/>
    </location>
</feature>
<dbReference type="InterPro" id="IPR046341">
    <property type="entry name" value="SET_dom_sf"/>
</dbReference>
<dbReference type="PANTHER" id="PTHR46462:SF3">
    <property type="entry name" value="UPSET, ISOFORM A"/>
    <property type="match status" value="1"/>
</dbReference>
<feature type="region of interest" description="Disordered" evidence="6">
    <location>
        <begin position="546"/>
        <end position="576"/>
    </location>
</feature>
<dbReference type="GO" id="GO:0008270">
    <property type="term" value="F:zinc ion binding"/>
    <property type="evidence" value="ECO:0007669"/>
    <property type="project" value="UniProtKB-KW"/>
</dbReference>
<feature type="region of interest" description="Disordered" evidence="6">
    <location>
        <begin position="26"/>
        <end position="79"/>
    </location>
</feature>
<dbReference type="SUPFAM" id="SSF82199">
    <property type="entry name" value="SET domain"/>
    <property type="match status" value="1"/>
</dbReference>
<dbReference type="InterPro" id="IPR019787">
    <property type="entry name" value="Znf_PHD-finger"/>
</dbReference>
<keyword evidence="1" id="KW-0479">Metal-binding</keyword>
<dbReference type="SUPFAM" id="SSF57903">
    <property type="entry name" value="FYVE/PHD zinc finger"/>
    <property type="match status" value="1"/>
</dbReference>
<dbReference type="Gene3D" id="3.30.40.10">
    <property type="entry name" value="Zinc/RING finger domain, C3HC4 (zinc finger)"/>
    <property type="match status" value="1"/>
</dbReference>